<reference evidence="4" key="1">
    <citation type="submission" date="2023-04" db="EMBL/GenBank/DDBJ databases">
        <title>Black Yeasts Isolated from many extreme environments.</title>
        <authorList>
            <person name="Coleine C."/>
            <person name="Stajich J.E."/>
            <person name="Selbmann L."/>
        </authorList>
    </citation>
    <scope>NUCLEOTIDE SEQUENCE</scope>
    <source>
        <strain evidence="4">CCFEE 5312</strain>
    </source>
</reference>
<sequence length="417" mass="46467">MSHHHHHHSDRYEQEQMDEDEAYAARLQAEENSGYGDQPASSGYPGARPNQHQNGPPQYQYQGYQRGPQPEYEGVQNQGQTHYVGGPPPQATHPYQRVQQPLRRKSLLIGINYVGSQHALRGCQQDVDNMREFLSYKGYPNDPGSQVVMRDDRNTDPRGPFFPNGKNILAAMHWLISEPDTCNFLHYSGHGGQVKDPDGDRGSGFDDTIVPVDFEQHGQIDSDKLHKTLVSALPANSTLFVIFDCCHSGSAIELPFVYRSDADGNVSMMDNVKTGMGLLAQASSLIQGGFTMDKLQTTKSIFAGASSLFKQIQHSGEPQEEGVGEEHFVEDWKSEHKFVTMFSGCRDDQTSADASIGGSSVGAMSWAFLEVMKRNPNPTYLNTLQQTRTTLGQSHYQQVPQLSIGFKELDLEQPLRF</sequence>
<accession>A0AAJ0DA14</accession>
<dbReference type="EMBL" id="JAWDJX010000121">
    <property type="protein sequence ID" value="KAK3046030.1"/>
    <property type="molecule type" value="Genomic_DNA"/>
</dbReference>
<dbReference type="GO" id="GO:0005737">
    <property type="term" value="C:cytoplasm"/>
    <property type="evidence" value="ECO:0007669"/>
    <property type="project" value="TreeGrafter"/>
</dbReference>
<dbReference type="Proteomes" id="UP001271007">
    <property type="component" value="Unassembled WGS sequence"/>
</dbReference>
<dbReference type="InterPro" id="IPR050452">
    <property type="entry name" value="Metacaspase"/>
</dbReference>
<dbReference type="Pfam" id="PF00656">
    <property type="entry name" value="Peptidase_C14"/>
    <property type="match status" value="1"/>
</dbReference>
<dbReference type="AlphaFoldDB" id="A0AAJ0DA14"/>
<feature type="compositionally biased region" description="Low complexity" evidence="2">
    <location>
        <begin position="49"/>
        <end position="70"/>
    </location>
</feature>
<protein>
    <recommendedName>
        <fullName evidence="3">Peptidase C14 caspase domain-containing protein</fullName>
    </recommendedName>
</protein>
<gene>
    <name evidence="4" type="ORF">LTR09_012443</name>
</gene>
<dbReference type="Gene3D" id="3.40.50.12660">
    <property type="match status" value="2"/>
</dbReference>
<dbReference type="PANTHER" id="PTHR48104:SF30">
    <property type="entry name" value="METACASPASE-1"/>
    <property type="match status" value="1"/>
</dbReference>
<evidence type="ECO:0000313" key="4">
    <source>
        <dbReference type="EMBL" id="KAK3046030.1"/>
    </source>
</evidence>
<keyword evidence="5" id="KW-1185">Reference proteome</keyword>
<dbReference type="InterPro" id="IPR011600">
    <property type="entry name" value="Pept_C14_caspase"/>
</dbReference>
<feature type="domain" description="Peptidase C14 caspase" evidence="3">
    <location>
        <begin position="103"/>
        <end position="403"/>
    </location>
</feature>
<name>A0AAJ0DA14_9PEZI</name>
<feature type="region of interest" description="Disordered" evidence="2">
    <location>
        <begin position="1"/>
        <end position="99"/>
    </location>
</feature>
<dbReference type="PANTHER" id="PTHR48104">
    <property type="entry name" value="METACASPASE-4"/>
    <property type="match status" value="1"/>
</dbReference>
<dbReference type="GO" id="GO:0006508">
    <property type="term" value="P:proteolysis"/>
    <property type="evidence" value="ECO:0007669"/>
    <property type="project" value="InterPro"/>
</dbReference>
<dbReference type="GO" id="GO:0004197">
    <property type="term" value="F:cysteine-type endopeptidase activity"/>
    <property type="evidence" value="ECO:0007669"/>
    <property type="project" value="InterPro"/>
</dbReference>
<evidence type="ECO:0000256" key="2">
    <source>
        <dbReference type="SAM" id="MobiDB-lite"/>
    </source>
</evidence>
<proteinExistence type="inferred from homology"/>
<organism evidence="4 5">
    <name type="scientific">Extremus antarcticus</name>
    <dbReference type="NCBI Taxonomy" id="702011"/>
    <lineage>
        <taxon>Eukaryota</taxon>
        <taxon>Fungi</taxon>
        <taxon>Dikarya</taxon>
        <taxon>Ascomycota</taxon>
        <taxon>Pezizomycotina</taxon>
        <taxon>Dothideomycetes</taxon>
        <taxon>Dothideomycetidae</taxon>
        <taxon>Mycosphaerellales</taxon>
        <taxon>Extremaceae</taxon>
        <taxon>Extremus</taxon>
    </lineage>
</organism>
<comment type="caution">
    <text evidence="4">The sequence shown here is derived from an EMBL/GenBank/DDBJ whole genome shotgun (WGS) entry which is preliminary data.</text>
</comment>
<evidence type="ECO:0000259" key="3">
    <source>
        <dbReference type="Pfam" id="PF00656"/>
    </source>
</evidence>
<evidence type="ECO:0000313" key="5">
    <source>
        <dbReference type="Proteomes" id="UP001271007"/>
    </source>
</evidence>
<evidence type="ECO:0000256" key="1">
    <source>
        <dbReference type="ARBA" id="ARBA00009005"/>
    </source>
</evidence>
<comment type="similarity">
    <text evidence="1">Belongs to the peptidase C14B family.</text>
</comment>